<keyword evidence="4 6" id="KW-0472">Membrane</keyword>
<reference evidence="8 9" key="1">
    <citation type="submission" date="2021-08" db="EMBL/GenBank/DDBJ databases">
        <title>Genomic Architecture of Streptomyces flavotricini NGL1 and Streptomyces erythrochromogenes HMS4 With Differential Plant Beneficial attributes and laccase production capabilities.</title>
        <authorList>
            <person name="Salwan R."/>
            <person name="Kaur R."/>
            <person name="Sharma V."/>
        </authorList>
    </citation>
    <scope>NUCLEOTIDE SEQUENCE [LARGE SCALE GENOMIC DNA]</scope>
    <source>
        <strain evidence="8 9">NGL1</strain>
    </source>
</reference>
<feature type="transmembrane region" description="Helical" evidence="6">
    <location>
        <begin position="257"/>
        <end position="281"/>
    </location>
</feature>
<comment type="caution">
    <text evidence="8">The sequence shown here is derived from an EMBL/GenBank/DDBJ whole genome shotgun (WGS) entry which is preliminary data.</text>
</comment>
<evidence type="ECO:0000313" key="8">
    <source>
        <dbReference type="EMBL" id="MCC0095170.1"/>
    </source>
</evidence>
<proteinExistence type="predicted"/>
<organism evidence="8 9">
    <name type="scientific">Streptomyces flavotricini</name>
    <dbReference type="NCBI Taxonomy" id="66888"/>
    <lineage>
        <taxon>Bacteria</taxon>
        <taxon>Bacillati</taxon>
        <taxon>Actinomycetota</taxon>
        <taxon>Actinomycetes</taxon>
        <taxon>Kitasatosporales</taxon>
        <taxon>Streptomycetaceae</taxon>
        <taxon>Streptomyces</taxon>
    </lineage>
</organism>
<protein>
    <submittedName>
        <fullName evidence="8">MFS transporter</fullName>
    </submittedName>
</protein>
<dbReference type="Gene3D" id="1.20.1250.20">
    <property type="entry name" value="MFS general substrate transporter like domains"/>
    <property type="match status" value="1"/>
</dbReference>
<dbReference type="CDD" id="cd17321">
    <property type="entry name" value="MFS_MMR_MDR_like"/>
    <property type="match status" value="1"/>
</dbReference>
<dbReference type="InterPro" id="IPR001958">
    <property type="entry name" value="Tet-R_TetA/multi-R_MdtG-like"/>
</dbReference>
<keyword evidence="2 6" id="KW-0812">Transmembrane</keyword>
<dbReference type="Pfam" id="PF07690">
    <property type="entry name" value="MFS_1"/>
    <property type="match status" value="1"/>
</dbReference>
<gene>
    <name evidence="8" type="ORF">K7B10_10310</name>
</gene>
<evidence type="ECO:0000256" key="6">
    <source>
        <dbReference type="SAM" id="Phobius"/>
    </source>
</evidence>
<sequence length="448" mass="44941">MLAVVLIAEVMDLLDATITGVAAPAIAADLGGGRETAQWLGAAYTLPFAVLLITAGRLGDRYGRRPLFLIGAAGFTLASALCALAPGPGSLIAARALQGACGALLLPQGFGIIKETFPEAELGKAFGLFGPVMGLCAVGGPVVGGLLAGADLFGTGWRMVFLVNLPLGLAALAGALRWVPRGAPDAGLRIDVPSVLLAGAASGALVYPLVEGRELGWPAWVFALLAAGPLGFLLFVRLQHRRPSPLMTPSLLTNRGYTGGILVAVAFFASFTGLMMVLSLFLQGPLGLSPQGAGYAIAPMALGIAVAAGPAGALARRHGRVVIQCGIVLTAVGLGVLAATAGGASDGWRLVPGTFVTGLGMGLVIPPLFDVILAGVSEPEVGSASGVLNAAQQLANAVGVALLVTVWSAFTDHGRAPAAALSATALVTAALLAAALGLSIRLPRRTRA</sequence>
<feature type="transmembrane region" description="Helical" evidence="6">
    <location>
        <begin position="350"/>
        <end position="373"/>
    </location>
</feature>
<evidence type="ECO:0000256" key="2">
    <source>
        <dbReference type="ARBA" id="ARBA00022692"/>
    </source>
</evidence>
<accession>A0ABS8E251</accession>
<feature type="transmembrane region" description="Helical" evidence="6">
    <location>
        <begin position="216"/>
        <end position="236"/>
    </location>
</feature>
<feature type="transmembrane region" description="Helical" evidence="6">
    <location>
        <begin position="192"/>
        <end position="210"/>
    </location>
</feature>
<evidence type="ECO:0000256" key="3">
    <source>
        <dbReference type="ARBA" id="ARBA00022989"/>
    </source>
</evidence>
<dbReference type="InterPro" id="IPR020846">
    <property type="entry name" value="MFS_dom"/>
</dbReference>
<evidence type="ECO:0000256" key="1">
    <source>
        <dbReference type="ARBA" id="ARBA00004651"/>
    </source>
</evidence>
<dbReference type="SUPFAM" id="SSF103473">
    <property type="entry name" value="MFS general substrate transporter"/>
    <property type="match status" value="1"/>
</dbReference>
<feature type="transmembrane region" description="Helical" evidence="6">
    <location>
        <begin position="293"/>
        <end position="314"/>
    </location>
</feature>
<keyword evidence="3 6" id="KW-1133">Transmembrane helix</keyword>
<name>A0ABS8E251_9ACTN</name>
<feature type="transmembrane region" description="Helical" evidence="6">
    <location>
        <begin position="159"/>
        <end position="180"/>
    </location>
</feature>
<dbReference type="PANTHER" id="PTHR42718">
    <property type="entry name" value="MAJOR FACILITATOR SUPERFAMILY MULTIDRUG TRANSPORTER MFSC"/>
    <property type="match status" value="1"/>
</dbReference>
<feature type="transmembrane region" description="Helical" evidence="6">
    <location>
        <begin position="92"/>
        <end position="113"/>
    </location>
</feature>
<dbReference type="InterPro" id="IPR011701">
    <property type="entry name" value="MFS"/>
</dbReference>
<comment type="subcellular location">
    <subcellularLocation>
        <location evidence="1">Cell membrane</location>
        <topology evidence="1">Multi-pass membrane protein</topology>
    </subcellularLocation>
</comment>
<feature type="transmembrane region" description="Helical" evidence="6">
    <location>
        <begin position="321"/>
        <end position="344"/>
    </location>
</feature>
<keyword evidence="5" id="KW-0046">Antibiotic resistance</keyword>
<feature type="domain" description="Major facilitator superfamily (MFS) profile" evidence="7">
    <location>
        <begin position="1"/>
        <end position="447"/>
    </location>
</feature>
<feature type="transmembrane region" description="Helical" evidence="6">
    <location>
        <begin position="416"/>
        <end position="438"/>
    </location>
</feature>
<dbReference type="EMBL" id="JAINUL010000001">
    <property type="protein sequence ID" value="MCC0095170.1"/>
    <property type="molecule type" value="Genomic_DNA"/>
</dbReference>
<keyword evidence="9" id="KW-1185">Reference proteome</keyword>
<dbReference type="Proteomes" id="UP001520654">
    <property type="component" value="Unassembled WGS sequence"/>
</dbReference>
<feature type="transmembrane region" description="Helical" evidence="6">
    <location>
        <begin position="125"/>
        <end position="147"/>
    </location>
</feature>
<feature type="transmembrane region" description="Helical" evidence="6">
    <location>
        <begin position="67"/>
        <end position="86"/>
    </location>
</feature>
<evidence type="ECO:0000256" key="5">
    <source>
        <dbReference type="ARBA" id="ARBA00023251"/>
    </source>
</evidence>
<dbReference type="Gene3D" id="1.20.1720.10">
    <property type="entry name" value="Multidrug resistance protein D"/>
    <property type="match status" value="1"/>
</dbReference>
<dbReference type="PROSITE" id="PS50850">
    <property type="entry name" value="MFS"/>
    <property type="match status" value="1"/>
</dbReference>
<evidence type="ECO:0000313" key="9">
    <source>
        <dbReference type="Proteomes" id="UP001520654"/>
    </source>
</evidence>
<dbReference type="PRINTS" id="PR01035">
    <property type="entry name" value="TCRTETA"/>
</dbReference>
<feature type="transmembrane region" description="Helical" evidence="6">
    <location>
        <begin position="37"/>
        <end position="55"/>
    </location>
</feature>
<dbReference type="PANTHER" id="PTHR42718:SF39">
    <property type="entry name" value="ACTINORHODIN TRANSPORTER-RELATED"/>
    <property type="match status" value="1"/>
</dbReference>
<evidence type="ECO:0000256" key="4">
    <source>
        <dbReference type="ARBA" id="ARBA00023136"/>
    </source>
</evidence>
<feature type="transmembrane region" description="Helical" evidence="6">
    <location>
        <begin position="394"/>
        <end position="410"/>
    </location>
</feature>
<evidence type="ECO:0000259" key="7">
    <source>
        <dbReference type="PROSITE" id="PS50850"/>
    </source>
</evidence>
<dbReference type="InterPro" id="IPR036259">
    <property type="entry name" value="MFS_trans_sf"/>
</dbReference>